<dbReference type="InterPro" id="IPR036249">
    <property type="entry name" value="Thioredoxin-like_sf"/>
</dbReference>
<proteinExistence type="predicted"/>
<dbReference type="SUPFAM" id="SSF52833">
    <property type="entry name" value="Thioredoxin-like"/>
    <property type="match status" value="1"/>
</dbReference>
<comment type="caution">
    <text evidence="6">The sequence shown here is derived from an EMBL/GenBank/DDBJ whole genome shotgun (WGS) entry which is preliminary data.</text>
</comment>
<dbReference type="Gene3D" id="3.40.30.10">
    <property type="entry name" value="Glutaredoxin"/>
    <property type="match status" value="1"/>
</dbReference>
<dbReference type="InterPro" id="IPR002110">
    <property type="entry name" value="Ankyrin_rpt"/>
</dbReference>
<dbReference type="SUPFAM" id="SSF48403">
    <property type="entry name" value="Ankyrin repeat"/>
    <property type="match status" value="1"/>
</dbReference>
<dbReference type="InterPro" id="IPR013766">
    <property type="entry name" value="Thioredoxin_domain"/>
</dbReference>
<dbReference type="SMART" id="SM00248">
    <property type="entry name" value="ANK"/>
    <property type="match status" value="6"/>
</dbReference>
<evidence type="ECO:0000259" key="5">
    <source>
        <dbReference type="PROSITE" id="PS51352"/>
    </source>
</evidence>
<dbReference type="EMBL" id="CAUJNA010003498">
    <property type="protein sequence ID" value="CAJ1403481.1"/>
    <property type="molecule type" value="Genomic_DNA"/>
</dbReference>
<sequence>MEEEEGKTIFTRLAVIEGRTSRKLDVSGRPEKPPELQRKSSKPEAAAKKAESKEEIGAGDDEDEEEEEQEEEPTPEKNEEKKRKGWDLAKSYGDRWEEGDVICCQVMMPSGIIAFGLNGDFQAPMGTAFDLKLPAGAKLCLVASAGENGRLRVNLGQVAFSFPPPSQLEALIPEIEDEEEEQGEEGKEGKEGEEGEGAEVIDDAAKEVKEEPAAPAHLTVEASMGLGEAMSIRPLWQVKLPKAVKAWPVYALPSRDSQGRKAMKDGEVVEQIKLQSDGGWVQHQAGWSPCKMVVVGNEYEALKPTPAWVGIDKPPKEKKLRKTIKRVVHATFDTELCSQHCWNFRGSDEAQCSNGPNMLVSTESAAAGILRWCIKGESGNKALEVGVIPADKVEEANFLFEQSDCGVKSSGTKGGNDKTVFDIYMKYVDVIADLDARQLKVMVGDTREQMVEVKSCDIPFEDDVKLAITGWNNTKLRLEPPARDKLGDSDESDAEDYDTDGLVVTSCGNAVQASTWHVATMVVDLPASTCQIYLDGELHLNVRDPGGLVSDGRLSVDPREGMMIFSAAKRGGSGLGSADWRAGGHLRAMRLDTSPLSQFDVWSQQLPKGIWICRCTARNAADARICWRCRNTRTRSGARPPGDADPRVEGLTVITADSFRELVLESQKHVLVVASASWCPPCQQLKPRIHRLAQLLAAEPSIAVAVIDTDENELQSRYFPEPHIPNVKLFLQGQKRQPVAVTDASGMSLDELAGFIEQQTGVSIQKAIEKGFPAYAERVGVAPLLEKLKRCAMTKLVGRSAGQPALKALAAFLYNELITGCQEAREAPKLPGPPMLQRAISAKSTQKPAAGPPVLSRAVSGGARQRLGYSPVLAMGSADPRLTERLLDELFEKQLLGVVRVAQPEELTPFVRAFLLKAAGPAYNHTTFFNAILRISWQVAPLAEKLVAATRILRAIMRWASQRRALVGLPPLMAPWAPPPEATEMSAAAQRHSWRRIEIALANEEHRHGLSELGLLLDRGLPPDTAPFGITPLLLAAAIGHLPAAQFLFVRGASPHVAGGQPPLLPVEAAARHNHLRIVELLLENGAVAGRALHFAAAGGSTDVANYLLSKGCSADAAVQGLSPVAAALISRQHAMALLLLPHCNPEALAAPLSDEGCAAAGLATGSTLAHLAASVGGLCETFVLGLMRSLPPAACFADNSRGQSALDLMPTTLRIAVKPQLYSALAAAVLDQDPAARVEVVSQVLQAGRADPRAMDTRGFSLLDLAAYTGSAPLVDLLAAHASTGKLSALMWAHWGGQDEVVLKLTSKGASLSNADLEGLQLLRSARASLSDESDKSRGVRLLEPDASQLWRGCWPPYLPQQLSPSTNTYLCAAQPLMQRMTWGAGKDNGVAMPGATAAEEEEKKTEATQAEELLEAIKLTGAKAEAVASAQLLALRLTAEGQVGLSPANIIALNLFLMDTSFHSEVNTAMAAQFSQSPAPSVRERAADIQAAHAELADALEALPARKVVCFRAVRLALPGGLRELLRGHRLGMDCPLAY</sequence>
<evidence type="ECO:0000256" key="2">
    <source>
        <dbReference type="ARBA" id="ARBA00023043"/>
    </source>
</evidence>
<gene>
    <name evidence="6" type="ORF">EVOR1521_LOCUS26150</name>
</gene>
<evidence type="ECO:0000256" key="4">
    <source>
        <dbReference type="SAM" id="MobiDB-lite"/>
    </source>
</evidence>
<dbReference type="PROSITE" id="PS50088">
    <property type="entry name" value="ANK_REPEAT"/>
    <property type="match status" value="1"/>
</dbReference>
<dbReference type="InterPro" id="IPR036770">
    <property type="entry name" value="Ankyrin_rpt-contain_sf"/>
</dbReference>
<feature type="repeat" description="ANK" evidence="3">
    <location>
        <begin position="1028"/>
        <end position="1060"/>
    </location>
</feature>
<protein>
    <recommendedName>
        <fullName evidence="5">Thioredoxin domain-containing protein</fullName>
    </recommendedName>
</protein>
<dbReference type="Proteomes" id="UP001178507">
    <property type="component" value="Unassembled WGS sequence"/>
</dbReference>
<organism evidence="6 7">
    <name type="scientific">Effrenium voratum</name>
    <dbReference type="NCBI Taxonomy" id="2562239"/>
    <lineage>
        <taxon>Eukaryota</taxon>
        <taxon>Sar</taxon>
        <taxon>Alveolata</taxon>
        <taxon>Dinophyceae</taxon>
        <taxon>Suessiales</taxon>
        <taxon>Symbiodiniaceae</taxon>
        <taxon>Effrenium</taxon>
    </lineage>
</organism>
<reference evidence="6" key="1">
    <citation type="submission" date="2023-08" db="EMBL/GenBank/DDBJ databases">
        <authorList>
            <person name="Chen Y."/>
            <person name="Shah S."/>
            <person name="Dougan E. K."/>
            <person name="Thang M."/>
            <person name="Chan C."/>
        </authorList>
    </citation>
    <scope>NUCLEOTIDE SEQUENCE</scope>
</reference>
<dbReference type="PANTHER" id="PTHR24198">
    <property type="entry name" value="ANKYRIN REPEAT AND PROTEIN KINASE DOMAIN-CONTAINING PROTEIN"/>
    <property type="match status" value="1"/>
</dbReference>
<dbReference type="Pfam" id="PF00085">
    <property type="entry name" value="Thioredoxin"/>
    <property type="match status" value="1"/>
</dbReference>
<dbReference type="Gene3D" id="1.25.40.20">
    <property type="entry name" value="Ankyrin repeat-containing domain"/>
    <property type="match status" value="3"/>
</dbReference>
<dbReference type="Pfam" id="PF12796">
    <property type="entry name" value="Ank_2"/>
    <property type="match status" value="1"/>
</dbReference>
<feature type="compositionally biased region" description="Basic and acidic residues" evidence="4">
    <location>
        <begin position="74"/>
        <end position="84"/>
    </location>
</feature>
<dbReference type="PROSITE" id="PS51352">
    <property type="entry name" value="THIOREDOXIN_2"/>
    <property type="match status" value="1"/>
</dbReference>
<feature type="compositionally biased region" description="Acidic residues" evidence="4">
    <location>
        <begin position="57"/>
        <end position="73"/>
    </location>
</feature>
<feature type="compositionally biased region" description="Basic and acidic residues" evidence="4">
    <location>
        <begin position="19"/>
        <end position="56"/>
    </location>
</feature>
<evidence type="ECO:0000313" key="7">
    <source>
        <dbReference type="Proteomes" id="UP001178507"/>
    </source>
</evidence>
<name>A0AA36JD54_9DINO</name>
<dbReference type="InterPro" id="IPR043136">
    <property type="entry name" value="B30.2/SPRY_sf"/>
</dbReference>
<feature type="region of interest" description="Disordered" evidence="4">
    <location>
        <begin position="19"/>
        <end position="84"/>
    </location>
</feature>
<feature type="domain" description="Thioredoxin" evidence="5">
    <location>
        <begin position="634"/>
        <end position="761"/>
    </location>
</feature>
<evidence type="ECO:0000313" key="6">
    <source>
        <dbReference type="EMBL" id="CAJ1403481.1"/>
    </source>
</evidence>
<keyword evidence="1" id="KW-0677">Repeat</keyword>
<feature type="region of interest" description="Disordered" evidence="4">
    <location>
        <begin position="176"/>
        <end position="197"/>
    </location>
</feature>
<keyword evidence="7" id="KW-1185">Reference proteome</keyword>
<evidence type="ECO:0000256" key="1">
    <source>
        <dbReference type="ARBA" id="ARBA00022737"/>
    </source>
</evidence>
<dbReference type="Gene3D" id="2.60.120.920">
    <property type="match status" value="1"/>
</dbReference>
<accession>A0AA36JD54</accession>
<dbReference type="PANTHER" id="PTHR24198:SF165">
    <property type="entry name" value="ANKYRIN REPEAT-CONTAINING PROTEIN-RELATED"/>
    <property type="match status" value="1"/>
</dbReference>
<keyword evidence="2 3" id="KW-0040">ANK repeat</keyword>
<evidence type="ECO:0000256" key="3">
    <source>
        <dbReference type="PROSITE-ProRule" id="PRU00023"/>
    </source>
</evidence>